<dbReference type="Proteomes" id="UP000572051">
    <property type="component" value="Unassembled WGS sequence"/>
</dbReference>
<evidence type="ECO:0000313" key="2">
    <source>
        <dbReference type="EMBL" id="NYJ33791.1"/>
    </source>
</evidence>
<evidence type="ECO:0000313" key="3">
    <source>
        <dbReference type="Proteomes" id="UP000572051"/>
    </source>
</evidence>
<keyword evidence="3" id="KW-1185">Reference proteome</keyword>
<evidence type="ECO:0000256" key="1">
    <source>
        <dbReference type="SAM" id="MobiDB-lite"/>
    </source>
</evidence>
<proteinExistence type="predicted"/>
<dbReference type="EMBL" id="JACCFS010000001">
    <property type="protein sequence ID" value="NYJ33791.1"/>
    <property type="molecule type" value="Genomic_DNA"/>
</dbReference>
<feature type="region of interest" description="Disordered" evidence="1">
    <location>
        <begin position="25"/>
        <end position="54"/>
    </location>
</feature>
<comment type="caution">
    <text evidence="2">The sequence shown here is derived from an EMBL/GenBank/DDBJ whole genome shotgun (WGS) entry which is preliminary data.</text>
</comment>
<dbReference type="RefSeq" id="WP_246406121.1">
    <property type="nucleotide sequence ID" value="NZ_JACCFS010000001.1"/>
</dbReference>
<reference evidence="2 3" key="1">
    <citation type="submission" date="2020-07" db="EMBL/GenBank/DDBJ databases">
        <title>Sequencing the genomes of 1000 actinobacteria strains.</title>
        <authorList>
            <person name="Klenk H.-P."/>
        </authorList>
    </citation>
    <scope>NUCLEOTIDE SEQUENCE [LARGE SCALE GENOMIC DNA]</scope>
    <source>
        <strain evidence="2 3">DSM 44442</strain>
    </source>
</reference>
<protein>
    <submittedName>
        <fullName evidence="2">Uncharacterized protein</fullName>
    </submittedName>
</protein>
<sequence>MLRGRAPALADQAWFWDHEWQRGEREAGEQIAAGRAEEHEDAETMFGALEDGRL</sequence>
<dbReference type="AlphaFoldDB" id="A0A7Z0EKR0"/>
<organism evidence="2 3">
    <name type="scientific">Nocardiopsis aegyptia</name>
    <dbReference type="NCBI Taxonomy" id="220378"/>
    <lineage>
        <taxon>Bacteria</taxon>
        <taxon>Bacillati</taxon>
        <taxon>Actinomycetota</taxon>
        <taxon>Actinomycetes</taxon>
        <taxon>Streptosporangiales</taxon>
        <taxon>Nocardiopsidaceae</taxon>
        <taxon>Nocardiopsis</taxon>
    </lineage>
</organism>
<name>A0A7Z0EKR0_9ACTN</name>
<gene>
    <name evidence="2" type="ORF">HNR10_001672</name>
</gene>
<accession>A0A7Z0EKR0</accession>